<dbReference type="GO" id="GO:0008168">
    <property type="term" value="F:methyltransferase activity"/>
    <property type="evidence" value="ECO:0007669"/>
    <property type="project" value="UniProtKB-KW"/>
</dbReference>
<name>A0A7C9IPD9_9BACT</name>
<dbReference type="AlphaFoldDB" id="A0A7C9IPD9"/>
<dbReference type="InterPro" id="IPR029063">
    <property type="entry name" value="SAM-dependent_MTases_sf"/>
</dbReference>
<accession>A0A7C9IPD9</accession>
<reference evidence="5 6" key="1">
    <citation type="submission" date="2020-01" db="EMBL/GenBank/DDBJ databases">
        <title>Genome sequence of Desulfovibrio aerotolerans DSM 16695(T).</title>
        <authorList>
            <person name="Karnachuk O."/>
            <person name="Avakyan M."/>
            <person name="Mardanov A."/>
            <person name="Kadnikov V."/>
            <person name="Ravin N."/>
        </authorList>
    </citation>
    <scope>NUCLEOTIDE SEQUENCE [LARGE SCALE GENOMIC DNA]</scope>
    <source>
        <strain evidence="5 6">DSM 16695</strain>
    </source>
</reference>
<dbReference type="GO" id="GO:0032259">
    <property type="term" value="P:methylation"/>
    <property type="evidence" value="ECO:0007669"/>
    <property type="project" value="UniProtKB-KW"/>
</dbReference>
<evidence type="ECO:0000313" key="5">
    <source>
        <dbReference type="EMBL" id="MYL85146.1"/>
    </source>
</evidence>
<dbReference type="InterPro" id="IPR013217">
    <property type="entry name" value="Methyltransf_12"/>
</dbReference>
<dbReference type="PANTHER" id="PTHR43464">
    <property type="entry name" value="METHYLTRANSFERASE"/>
    <property type="match status" value="1"/>
</dbReference>
<evidence type="ECO:0000313" key="6">
    <source>
        <dbReference type="Proteomes" id="UP000482487"/>
    </source>
</evidence>
<dbReference type="Proteomes" id="UP000482487">
    <property type="component" value="Unassembled WGS sequence"/>
</dbReference>
<keyword evidence="1 5" id="KW-0489">Methyltransferase</keyword>
<proteinExistence type="predicted"/>
<sequence>MTQDFDDYAADYEALLQRSLGSAGGDLEFFRQRKAALAKRLLRDAPPRRILEYGCGTGGNLPHLAAAFPGSAVAGSDISEKSLKQAATAAPGVTLYHLRRGGVPAGVFDLVFAAGVLHHVPGAARDALLAAMAEALAPGGRLLVFEHNPANPLTRRIVARCPFDAGVTLVPPAQAKALAQGALLGQVRVRYISFAPPALAPLADLERFLTWLPLGGQYCLSAAKPG</sequence>
<keyword evidence="3" id="KW-0949">S-adenosyl-L-methionine</keyword>
<dbReference type="PANTHER" id="PTHR43464:SF19">
    <property type="entry name" value="UBIQUINONE BIOSYNTHESIS O-METHYLTRANSFERASE, MITOCHONDRIAL"/>
    <property type="match status" value="1"/>
</dbReference>
<organism evidence="5 6">
    <name type="scientific">Solidesulfovibrio aerotolerans</name>
    <dbReference type="NCBI Taxonomy" id="295255"/>
    <lineage>
        <taxon>Bacteria</taxon>
        <taxon>Pseudomonadati</taxon>
        <taxon>Thermodesulfobacteriota</taxon>
        <taxon>Desulfovibrionia</taxon>
        <taxon>Desulfovibrionales</taxon>
        <taxon>Desulfovibrionaceae</taxon>
        <taxon>Solidesulfovibrio</taxon>
    </lineage>
</organism>
<comment type="caution">
    <text evidence="5">The sequence shown here is derived from an EMBL/GenBank/DDBJ whole genome shotgun (WGS) entry which is preliminary data.</text>
</comment>
<dbReference type="Gene3D" id="3.40.50.150">
    <property type="entry name" value="Vaccinia Virus protein VP39"/>
    <property type="match status" value="1"/>
</dbReference>
<dbReference type="EMBL" id="WVUD01000059">
    <property type="protein sequence ID" value="MYL85146.1"/>
    <property type="molecule type" value="Genomic_DNA"/>
</dbReference>
<dbReference type="RefSeq" id="WP_160963841.1">
    <property type="nucleotide sequence ID" value="NZ_WVUD01000059.1"/>
</dbReference>
<evidence type="ECO:0000256" key="3">
    <source>
        <dbReference type="ARBA" id="ARBA00022691"/>
    </source>
</evidence>
<dbReference type="Pfam" id="PF08242">
    <property type="entry name" value="Methyltransf_12"/>
    <property type="match status" value="1"/>
</dbReference>
<keyword evidence="6" id="KW-1185">Reference proteome</keyword>
<gene>
    <name evidence="5" type="ORF">GTA51_18740</name>
</gene>
<dbReference type="SUPFAM" id="SSF53335">
    <property type="entry name" value="S-adenosyl-L-methionine-dependent methyltransferases"/>
    <property type="match status" value="1"/>
</dbReference>
<evidence type="ECO:0000256" key="2">
    <source>
        <dbReference type="ARBA" id="ARBA00022679"/>
    </source>
</evidence>
<evidence type="ECO:0000256" key="1">
    <source>
        <dbReference type="ARBA" id="ARBA00022603"/>
    </source>
</evidence>
<feature type="domain" description="Methyltransferase type 12" evidence="4">
    <location>
        <begin position="51"/>
        <end position="142"/>
    </location>
</feature>
<dbReference type="CDD" id="cd02440">
    <property type="entry name" value="AdoMet_MTases"/>
    <property type="match status" value="1"/>
</dbReference>
<dbReference type="OrthoDB" id="529208at2"/>
<protein>
    <submittedName>
        <fullName evidence="5">Methyltransferase domain-containing protein</fullName>
    </submittedName>
</protein>
<evidence type="ECO:0000259" key="4">
    <source>
        <dbReference type="Pfam" id="PF08242"/>
    </source>
</evidence>
<keyword evidence="2 5" id="KW-0808">Transferase</keyword>